<sequence length="149" mass="17016">MIIRKIIKSDIKDILDIRVSTEENHFSMQDLAEVGVTPESIAEWLDGSVKGWICEISGKPVGFTLADSKTAEVLVVACYPKFEKRGVGKALMQKVHDWLWSFDHEEIWLWSDPSPDIRAYGFYRKLGYEPTGEIKGNDEKLILKRKTSV</sequence>
<comment type="caution">
    <text evidence="2">The sequence shown here is derived from an EMBL/GenBank/DDBJ whole genome shotgun (WGS) entry which is preliminary data.</text>
</comment>
<dbReference type="SUPFAM" id="SSF55729">
    <property type="entry name" value="Acyl-CoA N-acyltransferases (Nat)"/>
    <property type="match status" value="1"/>
</dbReference>
<evidence type="ECO:0000313" key="2">
    <source>
        <dbReference type="EMBL" id="KON30348.1"/>
    </source>
</evidence>
<dbReference type="GO" id="GO:0016747">
    <property type="term" value="F:acyltransferase activity, transferring groups other than amino-acyl groups"/>
    <property type="evidence" value="ECO:0007669"/>
    <property type="project" value="InterPro"/>
</dbReference>
<dbReference type="Proteomes" id="UP000037237">
    <property type="component" value="Unassembled WGS sequence"/>
</dbReference>
<dbReference type="Pfam" id="PF00583">
    <property type="entry name" value="Acetyltransf_1"/>
    <property type="match status" value="1"/>
</dbReference>
<gene>
    <name evidence="2" type="ORF">AC477_05045</name>
</gene>
<dbReference type="CDD" id="cd04301">
    <property type="entry name" value="NAT_SF"/>
    <property type="match status" value="1"/>
</dbReference>
<evidence type="ECO:0000313" key="3">
    <source>
        <dbReference type="Proteomes" id="UP000037237"/>
    </source>
</evidence>
<name>A0A0M0BP69_9ARCH</name>
<accession>A0A0M0BP69</accession>
<reference evidence="2 3" key="1">
    <citation type="submission" date="2015-06" db="EMBL/GenBank/DDBJ databases">
        <title>New insights into the roles of widespread benthic archaea in carbon and nitrogen cycling.</title>
        <authorList>
            <person name="Lazar C.S."/>
            <person name="Baker B.J."/>
            <person name="Seitz K.W."/>
            <person name="Hyde A.S."/>
            <person name="Dick G.J."/>
            <person name="Hinrichs K.-U."/>
            <person name="Teske A.P."/>
        </authorList>
    </citation>
    <scope>NUCLEOTIDE SEQUENCE [LARGE SCALE GENOMIC DNA]</scope>
    <source>
        <strain evidence="2">SG8-32-1</strain>
    </source>
</reference>
<proteinExistence type="predicted"/>
<dbReference type="PROSITE" id="PS51186">
    <property type="entry name" value="GNAT"/>
    <property type="match status" value="1"/>
</dbReference>
<dbReference type="InterPro" id="IPR000182">
    <property type="entry name" value="GNAT_dom"/>
</dbReference>
<dbReference type="InterPro" id="IPR016181">
    <property type="entry name" value="Acyl_CoA_acyltransferase"/>
</dbReference>
<dbReference type="Gene3D" id="3.40.630.30">
    <property type="match status" value="1"/>
</dbReference>
<dbReference type="AlphaFoldDB" id="A0A0M0BP69"/>
<feature type="domain" description="N-acetyltransferase" evidence="1">
    <location>
        <begin position="1"/>
        <end position="148"/>
    </location>
</feature>
<dbReference type="EMBL" id="LFWU01000127">
    <property type="protein sequence ID" value="KON30348.1"/>
    <property type="molecule type" value="Genomic_DNA"/>
</dbReference>
<protein>
    <recommendedName>
        <fullName evidence="1">N-acetyltransferase domain-containing protein</fullName>
    </recommendedName>
</protein>
<evidence type="ECO:0000259" key="1">
    <source>
        <dbReference type="PROSITE" id="PS51186"/>
    </source>
</evidence>
<organism evidence="2 3">
    <name type="scientific">miscellaneous Crenarchaeota group-1 archaeon SG8-32-1</name>
    <dbReference type="NCBI Taxonomy" id="1685124"/>
    <lineage>
        <taxon>Archaea</taxon>
        <taxon>Candidatus Bathyarchaeota</taxon>
        <taxon>MCG-1</taxon>
    </lineage>
</organism>